<feature type="compositionally biased region" description="Low complexity" evidence="3">
    <location>
        <begin position="217"/>
        <end position="228"/>
    </location>
</feature>
<feature type="compositionally biased region" description="Gly residues" evidence="3">
    <location>
        <begin position="448"/>
        <end position="470"/>
    </location>
</feature>
<feature type="region of interest" description="Disordered" evidence="3">
    <location>
        <begin position="1"/>
        <end position="228"/>
    </location>
</feature>
<keyword evidence="1 2" id="KW-0694">RNA-binding</keyword>
<feature type="compositionally biased region" description="Basic and acidic residues" evidence="3">
    <location>
        <begin position="31"/>
        <end position="49"/>
    </location>
</feature>
<feature type="region of interest" description="Disordered" evidence="3">
    <location>
        <begin position="407"/>
        <end position="491"/>
    </location>
</feature>
<sequence>MGKSSKKSATKVDSAPPAVLPPSKSAKKGKREAEQQLEKQVAKKQKGDEGVEQAVVKQKVEVKTQKKKKVETSSSEDDSSSESEEEVKVNNKKKPPVEESSDDSSDVESSDDSDDEPNKKKQAVAAKNGKVAAPTKTVEAESSDSSDSDDTESDKPTAAKKVSVAAPPKKVDDSDSSSDSESEDSESEGEKNTDVEMADAVSPKTKQTDSKSEKKAPQTPVTPQGQTTSKTLFVGNLSFNVEQTDVENFFKDAGEIVDVRFASDADGRFKGFGHVEFATVEAAQKAVSLNGQDLLGRAVKLDFARERGQYTPHDGKESSNSFQKGGRGQACTAYVRGFDKSLGEDEIRSALEEHFGSCGDITRMSIPKDYDSGAVKGFAYVDFDSSDGLNSALGLDGSELNGYGLNVEEARPRGDGAGSGRGGGGRSGGGRSGGRDSGGRFGGRRGGGRGGGGGRFGGGGGRFGGGGRGRGTPYKPSFGSTGKKTKFDDDE</sequence>
<dbReference type="SMART" id="SM00360">
    <property type="entry name" value="RRM"/>
    <property type="match status" value="2"/>
</dbReference>
<evidence type="ECO:0000256" key="3">
    <source>
        <dbReference type="SAM" id="MobiDB-lite"/>
    </source>
</evidence>
<name>A0AAW0LN54_QUESU</name>
<dbReference type="AlphaFoldDB" id="A0AAW0LN54"/>
<dbReference type="InterPro" id="IPR012677">
    <property type="entry name" value="Nucleotide-bd_a/b_plait_sf"/>
</dbReference>
<feature type="compositionally biased region" description="Acidic residues" evidence="3">
    <location>
        <begin position="99"/>
        <end position="115"/>
    </location>
</feature>
<protein>
    <submittedName>
        <fullName evidence="5">Nucleolin 2</fullName>
    </submittedName>
</protein>
<feature type="compositionally biased region" description="Low complexity" evidence="3">
    <location>
        <begin position="159"/>
        <end position="168"/>
    </location>
</feature>
<dbReference type="Pfam" id="PF00076">
    <property type="entry name" value="RRM_1"/>
    <property type="match status" value="2"/>
</dbReference>
<keyword evidence="6" id="KW-1185">Reference proteome</keyword>
<accession>A0AAW0LN54</accession>
<evidence type="ECO:0000256" key="1">
    <source>
        <dbReference type="ARBA" id="ARBA00022884"/>
    </source>
</evidence>
<evidence type="ECO:0000313" key="5">
    <source>
        <dbReference type="EMBL" id="KAK7852487.1"/>
    </source>
</evidence>
<feature type="compositionally biased region" description="Gly residues" evidence="3">
    <location>
        <begin position="415"/>
        <end position="432"/>
    </location>
</feature>
<dbReference type="InterPro" id="IPR000504">
    <property type="entry name" value="RRM_dom"/>
</dbReference>
<dbReference type="PANTHER" id="PTHR23236">
    <property type="entry name" value="EUKARYOTIC TRANSLATION INITIATION FACTOR 4B/4H"/>
    <property type="match status" value="1"/>
</dbReference>
<dbReference type="InterPro" id="IPR034349">
    <property type="entry name" value="NUCL_RRM1"/>
</dbReference>
<dbReference type="FunFam" id="3.30.70.330:FF:001290">
    <property type="entry name" value="Nucleolin 2"/>
    <property type="match status" value="1"/>
</dbReference>
<dbReference type="CDD" id="cd12451">
    <property type="entry name" value="RRM2_NUCLs"/>
    <property type="match status" value="1"/>
</dbReference>
<dbReference type="GO" id="GO:0008143">
    <property type="term" value="F:poly(A) binding"/>
    <property type="evidence" value="ECO:0007669"/>
    <property type="project" value="TreeGrafter"/>
</dbReference>
<evidence type="ECO:0000256" key="2">
    <source>
        <dbReference type="PROSITE-ProRule" id="PRU00176"/>
    </source>
</evidence>
<dbReference type="InterPro" id="IPR034350">
    <property type="entry name" value="NUCL_RRM2"/>
</dbReference>
<reference evidence="5 6" key="1">
    <citation type="journal article" date="2018" name="Sci. Data">
        <title>The draft genome sequence of cork oak.</title>
        <authorList>
            <person name="Ramos A.M."/>
            <person name="Usie A."/>
            <person name="Barbosa P."/>
            <person name="Barros P.M."/>
            <person name="Capote T."/>
            <person name="Chaves I."/>
            <person name="Simoes F."/>
            <person name="Abreu I."/>
            <person name="Carrasquinho I."/>
            <person name="Faro C."/>
            <person name="Guimaraes J.B."/>
            <person name="Mendonca D."/>
            <person name="Nobrega F."/>
            <person name="Rodrigues L."/>
            <person name="Saibo N.J.M."/>
            <person name="Varela M.C."/>
            <person name="Egas C."/>
            <person name="Matos J."/>
            <person name="Miguel C.M."/>
            <person name="Oliveira M.M."/>
            <person name="Ricardo C.P."/>
            <person name="Goncalves S."/>
        </authorList>
    </citation>
    <scope>NUCLEOTIDE SEQUENCE [LARGE SCALE GENOMIC DNA]</scope>
    <source>
        <strain evidence="6">cv. HL8</strain>
    </source>
</reference>
<feature type="compositionally biased region" description="Acidic residues" evidence="3">
    <location>
        <begin position="174"/>
        <end position="187"/>
    </location>
</feature>
<feature type="compositionally biased region" description="Acidic residues" evidence="3">
    <location>
        <begin position="74"/>
        <end position="85"/>
    </location>
</feature>
<evidence type="ECO:0000259" key="4">
    <source>
        <dbReference type="PROSITE" id="PS50102"/>
    </source>
</evidence>
<dbReference type="Proteomes" id="UP000237347">
    <property type="component" value="Unassembled WGS sequence"/>
</dbReference>
<organism evidence="5 6">
    <name type="scientific">Quercus suber</name>
    <name type="common">Cork oak</name>
    <dbReference type="NCBI Taxonomy" id="58331"/>
    <lineage>
        <taxon>Eukaryota</taxon>
        <taxon>Viridiplantae</taxon>
        <taxon>Streptophyta</taxon>
        <taxon>Embryophyta</taxon>
        <taxon>Tracheophyta</taxon>
        <taxon>Spermatophyta</taxon>
        <taxon>Magnoliopsida</taxon>
        <taxon>eudicotyledons</taxon>
        <taxon>Gunneridae</taxon>
        <taxon>Pentapetalae</taxon>
        <taxon>rosids</taxon>
        <taxon>fabids</taxon>
        <taxon>Fagales</taxon>
        <taxon>Fagaceae</taxon>
        <taxon>Quercus</taxon>
    </lineage>
</organism>
<feature type="compositionally biased region" description="Acidic residues" evidence="3">
    <location>
        <begin position="141"/>
        <end position="152"/>
    </location>
</feature>
<dbReference type="InterPro" id="IPR035979">
    <property type="entry name" value="RBD_domain_sf"/>
</dbReference>
<dbReference type="PANTHER" id="PTHR23236:SF11">
    <property type="entry name" value="EUKARYOTIC TRANSLATION INITIATION FACTOR 4H"/>
    <property type="match status" value="1"/>
</dbReference>
<proteinExistence type="predicted"/>
<comment type="caution">
    <text evidence="5">The sequence shown here is derived from an EMBL/GenBank/DDBJ whole genome shotgun (WGS) entry which is preliminary data.</text>
</comment>
<dbReference type="SUPFAM" id="SSF54928">
    <property type="entry name" value="RNA-binding domain, RBD"/>
    <property type="match status" value="2"/>
</dbReference>
<dbReference type="Gene3D" id="3.30.70.330">
    <property type="match status" value="2"/>
</dbReference>
<dbReference type="CDD" id="cd12450">
    <property type="entry name" value="RRM1_NUCLs"/>
    <property type="match status" value="1"/>
</dbReference>
<dbReference type="PROSITE" id="PS50102">
    <property type="entry name" value="RRM"/>
    <property type="match status" value="2"/>
</dbReference>
<feature type="domain" description="RRM" evidence="4">
    <location>
        <begin position="331"/>
        <end position="412"/>
    </location>
</feature>
<gene>
    <name evidence="5" type="primary">NUCL2_1</name>
    <name evidence="5" type="ORF">CFP56_038876</name>
</gene>
<evidence type="ECO:0000313" key="6">
    <source>
        <dbReference type="Proteomes" id="UP000237347"/>
    </source>
</evidence>
<feature type="domain" description="RRM" evidence="4">
    <location>
        <begin position="230"/>
        <end position="306"/>
    </location>
</feature>
<feature type="compositionally biased region" description="Basic and acidic residues" evidence="3">
    <location>
        <begin position="206"/>
        <end position="216"/>
    </location>
</feature>
<dbReference type="EMBL" id="PKMF04000075">
    <property type="protein sequence ID" value="KAK7852487.1"/>
    <property type="molecule type" value="Genomic_DNA"/>
</dbReference>